<name>A0ABW3TQF1_9MICO</name>
<keyword evidence="4" id="KW-1185">Reference proteome</keyword>
<comment type="caution">
    <text evidence="3">The sequence shown here is derived from an EMBL/GenBank/DDBJ whole genome shotgun (WGS) entry which is preliminary data.</text>
</comment>
<keyword evidence="1" id="KW-0732">Signal</keyword>
<organism evidence="3 4">
    <name type="scientific">Leucobacter albus</name>
    <dbReference type="NCBI Taxonomy" id="272210"/>
    <lineage>
        <taxon>Bacteria</taxon>
        <taxon>Bacillati</taxon>
        <taxon>Actinomycetota</taxon>
        <taxon>Actinomycetes</taxon>
        <taxon>Micrococcales</taxon>
        <taxon>Microbacteriaceae</taxon>
        <taxon>Leucobacter</taxon>
    </lineage>
</organism>
<feature type="chain" id="PRO_5047541286" evidence="1">
    <location>
        <begin position="28"/>
        <end position="533"/>
    </location>
</feature>
<dbReference type="Gene3D" id="3.40.190.10">
    <property type="entry name" value="Periplasmic binding protein-like II"/>
    <property type="match status" value="1"/>
</dbReference>
<feature type="domain" description="Solute-binding protein family 5" evidence="2">
    <location>
        <begin position="80"/>
        <end position="447"/>
    </location>
</feature>
<evidence type="ECO:0000313" key="4">
    <source>
        <dbReference type="Proteomes" id="UP001597181"/>
    </source>
</evidence>
<dbReference type="Gene3D" id="3.10.105.10">
    <property type="entry name" value="Dipeptide-binding Protein, Domain 3"/>
    <property type="match status" value="1"/>
</dbReference>
<dbReference type="PIRSF" id="PIRSF002741">
    <property type="entry name" value="MppA"/>
    <property type="match status" value="1"/>
</dbReference>
<dbReference type="PANTHER" id="PTHR30290">
    <property type="entry name" value="PERIPLASMIC BINDING COMPONENT OF ABC TRANSPORTER"/>
    <property type="match status" value="1"/>
</dbReference>
<dbReference type="CDD" id="cd00995">
    <property type="entry name" value="PBP2_NikA_DppA_OppA_like"/>
    <property type="match status" value="1"/>
</dbReference>
<dbReference type="Pfam" id="PF00496">
    <property type="entry name" value="SBP_bac_5"/>
    <property type="match status" value="1"/>
</dbReference>
<protein>
    <submittedName>
        <fullName evidence="3">ABC transporter substrate-binding protein</fullName>
    </submittedName>
</protein>
<dbReference type="InterPro" id="IPR000914">
    <property type="entry name" value="SBP_5_dom"/>
</dbReference>
<evidence type="ECO:0000256" key="1">
    <source>
        <dbReference type="SAM" id="SignalP"/>
    </source>
</evidence>
<dbReference type="RefSeq" id="WP_343962528.1">
    <property type="nucleotide sequence ID" value="NZ_BAAAKZ010000017.1"/>
</dbReference>
<evidence type="ECO:0000313" key="3">
    <source>
        <dbReference type="EMBL" id="MFD1202840.1"/>
    </source>
</evidence>
<dbReference type="InterPro" id="IPR030678">
    <property type="entry name" value="Peptide/Ni-bd"/>
</dbReference>
<gene>
    <name evidence="3" type="ORF">ACFQ3U_13140</name>
</gene>
<sequence>MKTTTIVGLAAIGALALSACSSGGGGAAGGSGEPVIDGTLKFAINEDPGSLFRPANSSATLSYVYPWAYESPVYFNPEGEPQGWLAESWEDTPTSVTFTIRDDATCSDGTKLTAETVANNYRWIADPANGSSFLGLVVPADAQVENDERSVTLTTATPNSFLLTALGTHPIYCQAALDDPDSTVSATNGTGLFQLAEAVPGDHYTFERRDDYTWGPEGAPTGATPGVPKEVVISVIENASTRANLLLSGELNLSTVAGPDEDRVASALEPYTQIMGITGGFVYSQAEGQPTADKNVRIALTKALDLDALMKVNTAGRGERATRLAVTPPQVCQYDAATPNLPKTDIAGAEKLLDEAGWVKGADGIRAKDGEKLELDFAWQTRWAENAATAELAADQWAEIGVGVNHLGTDYGAFMERVGKEGSASELDVIWIAPNYPVPSVLSSFFSGPAPTGGNNFGAVSNPEFDRLVAETTGSTGAEACAGWEAAEAEMFASADYVSFAMRPDVTYGRGVKAVIQPSGMDTYVTGVTLVNE</sequence>
<feature type="signal peptide" evidence="1">
    <location>
        <begin position="1"/>
        <end position="27"/>
    </location>
</feature>
<evidence type="ECO:0000259" key="2">
    <source>
        <dbReference type="Pfam" id="PF00496"/>
    </source>
</evidence>
<reference evidence="4" key="1">
    <citation type="journal article" date="2019" name="Int. J. Syst. Evol. Microbiol.">
        <title>The Global Catalogue of Microorganisms (GCM) 10K type strain sequencing project: providing services to taxonomists for standard genome sequencing and annotation.</title>
        <authorList>
            <consortium name="The Broad Institute Genomics Platform"/>
            <consortium name="The Broad Institute Genome Sequencing Center for Infectious Disease"/>
            <person name="Wu L."/>
            <person name="Ma J."/>
        </authorList>
    </citation>
    <scope>NUCLEOTIDE SEQUENCE [LARGE SCALE GENOMIC DNA]</scope>
    <source>
        <strain evidence="4">CCUG 50213</strain>
    </source>
</reference>
<dbReference type="InterPro" id="IPR039424">
    <property type="entry name" value="SBP_5"/>
</dbReference>
<proteinExistence type="predicted"/>
<dbReference type="SUPFAM" id="SSF53850">
    <property type="entry name" value="Periplasmic binding protein-like II"/>
    <property type="match status" value="1"/>
</dbReference>
<dbReference type="EMBL" id="JBHTLY010000006">
    <property type="protein sequence ID" value="MFD1202840.1"/>
    <property type="molecule type" value="Genomic_DNA"/>
</dbReference>
<accession>A0ABW3TQF1</accession>
<dbReference type="Proteomes" id="UP001597181">
    <property type="component" value="Unassembled WGS sequence"/>
</dbReference>
<dbReference type="PROSITE" id="PS51257">
    <property type="entry name" value="PROKAR_LIPOPROTEIN"/>
    <property type="match status" value="1"/>
</dbReference>